<dbReference type="GO" id="GO:0016787">
    <property type="term" value="F:hydrolase activity"/>
    <property type="evidence" value="ECO:0007669"/>
    <property type="project" value="UniProtKB-KW"/>
</dbReference>
<feature type="active site" description="Acyl-thioester intermediate" evidence="2">
    <location>
        <position position="185"/>
    </location>
</feature>
<dbReference type="RefSeq" id="WP_097196267.1">
    <property type="nucleotide sequence ID" value="NZ_OBQI01000005.1"/>
</dbReference>
<dbReference type="InterPro" id="IPR023365">
    <property type="entry name" value="Sortase_dom-sf"/>
</dbReference>
<dbReference type="Pfam" id="PF04203">
    <property type="entry name" value="Sortase"/>
    <property type="match status" value="1"/>
</dbReference>
<feature type="active site" description="Proton donor/acceptor" evidence="2">
    <location>
        <position position="117"/>
    </location>
</feature>
<dbReference type="InterPro" id="IPR053465">
    <property type="entry name" value="Sortase_Class_E"/>
</dbReference>
<evidence type="ECO:0000256" key="1">
    <source>
        <dbReference type="ARBA" id="ARBA00022801"/>
    </source>
</evidence>
<reference evidence="4" key="1">
    <citation type="submission" date="2017-08" db="EMBL/GenBank/DDBJ databases">
        <authorList>
            <person name="Varghese N."/>
            <person name="Submissions S."/>
        </authorList>
    </citation>
    <scope>NUCLEOTIDE SEQUENCE [LARGE SCALE GENOMIC DNA]</scope>
    <source>
        <strain evidence="4">DSM 4725</strain>
    </source>
</reference>
<gene>
    <name evidence="3" type="ORF">SAMN05660748_3510</name>
</gene>
<proteinExistence type="predicted"/>
<protein>
    <submittedName>
        <fullName evidence="3">Sortase A</fullName>
    </submittedName>
</protein>
<accession>A0A285VE39</accession>
<evidence type="ECO:0000313" key="4">
    <source>
        <dbReference type="Proteomes" id="UP000219435"/>
    </source>
</evidence>
<evidence type="ECO:0000313" key="3">
    <source>
        <dbReference type="EMBL" id="SOC50751.1"/>
    </source>
</evidence>
<dbReference type="AlphaFoldDB" id="A0A285VE39"/>
<evidence type="ECO:0000256" key="2">
    <source>
        <dbReference type="PIRSR" id="PIRSR605754-1"/>
    </source>
</evidence>
<dbReference type="InterPro" id="IPR042003">
    <property type="entry name" value="Sortase_E"/>
</dbReference>
<name>A0A285VE39_9ACTN</name>
<dbReference type="InterPro" id="IPR005754">
    <property type="entry name" value="Sortase"/>
</dbReference>
<dbReference type="Proteomes" id="UP000219435">
    <property type="component" value="Unassembled WGS sequence"/>
</dbReference>
<keyword evidence="4" id="KW-1185">Reference proteome</keyword>
<organism evidence="3 4">
    <name type="scientific">Blastococcus aggregatus</name>
    <dbReference type="NCBI Taxonomy" id="38502"/>
    <lineage>
        <taxon>Bacteria</taxon>
        <taxon>Bacillati</taxon>
        <taxon>Actinomycetota</taxon>
        <taxon>Actinomycetes</taxon>
        <taxon>Geodermatophilales</taxon>
        <taxon>Geodermatophilaceae</taxon>
        <taxon>Blastococcus</taxon>
    </lineage>
</organism>
<dbReference type="CDD" id="cd05830">
    <property type="entry name" value="Sortase_E"/>
    <property type="match status" value="1"/>
</dbReference>
<dbReference type="OrthoDB" id="5242879at2"/>
<keyword evidence="1" id="KW-0378">Hydrolase</keyword>
<sequence length="220" mass="23558">MVRRIVSGVSQLLLTAGLVGFLFLVHQVYVTDWLSDRQQERIVDDLREEWVAPPVPDREQPVLGDAFAFLHVPAFGAGWAPRAVVEGVDPDELAEGPGHYPGSALPGGIGNFSLAGHRVGQGSPFGELDRLEDGDALVVETADSWFTYRVTEQRVVSPTEVSVLAAVPGDPAAYADDAYITLTTCHPKFSNRERLVVHGVLEAAVAKADLPGGPPSLRGV</sequence>
<dbReference type="Gene3D" id="2.40.260.10">
    <property type="entry name" value="Sortase"/>
    <property type="match status" value="1"/>
</dbReference>
<dbReference type="SUPFAM" id="SSF63817">
    <property type="entry name" value="Sortase"/>
    <property type="match status" value="1"/>
</dbReference>
<dbReference type="EMBL" id="OBQI01000005">
    <property type="protein sequence ID" value="SOC50751.1"/>
    <property type="molecule type" value="Genomic_DNA"/>
</dbReference>
<dbReference type="NCBIfam" id="NF033747">
    <property type="entry name" value="class_E_sortase"/>
    <property type="match status" value="1"/>
</dbReference>
<dbReference type="NCBIfam" id="TIGR01076">
    <property type="entry name" value="sortase_fam"/>
    <property type="match status" value="1"/>
</dbReference>